<comment type="caution">
    <text evidence="2">The sequence shown here is derived from an EMBL/GenBank/DDBJ whole genome shotgun (WGS) entry which is preliminary data.</text>
</comment>
<evidence type="ECO:0000313" key="2">
    <source>
        <dbReference type="EMBL" id="MBB5685761.1"/>
    </source>
</evidence>
<keyword evidence="1" id="KW-0812">Transmembrane</keyword>
<feature type="transmembrane region" description="Helical" evidence="1">
    <location>
        <begin position="37"/>
        <end position="55"/>
    </location>
</feature>
<feature type="transmembrane region" description="Helical" evidence="1">
    <location>
        <begin position="338"/>
        <end position="358"/>
    </location>
</feature>
<dbReference type="EMBL" id="JACIJC010000003">
    <property type="protein sequence ID" value="MBB5685761.1"/>
    <property type="molecule type" value="Genomic_DNA"/>
</dbReference>
<dbReference type="RefSeq" id="WP_184017548.1">
    <property type="nucleotide sequence ID" value="NZ_JACIJC010000003.1"/>
</dbReference>
<keyword evidence="1" id="KW-1133">Transmembrane helix</keyword>
<protein>
    <recommendedName>
        <fullName evidence="4">O-antigen ligase domain-containing protein</fullName>
    </recommendedName>
</protein>
<feature type="transmembrane region" description="Helical" evidence="1">
    <location>
        <begin position="186"/>
        <end position="208"/>
    </location>
</feature>
<sequence>MEPNAISADAQASRLFIHAAFITAICLQRFGLILGDSAIFLSLPAFAAMIFWAYLSGYGELRPRVGLLYVTFAAWGLFCTLVALLIPDARFGVSLTSLMAILISYTLLTIGPSRRFDRSQVLPAFLFYARLCAVLGIIQYLAQFVGVKLFSFMVSFPFLEPVLVERMFNYAPIVSYGSTLMRSNGFFLVEPSIFSQLLALAIAIDFFLFRRKLYLPLYGIAYLLTNSGTGFLVLSVGMVVYAMIDWRYLGRVTGAIVAGAALAFAASYVMPDQIDAFAGRADEVNSNRSSGYSRYFAQFDLIGRYGSEMRGLIGWGPGALERADGFVPGSSNPSLKLYFDYGLIGLGLFWTFLISAIWRREMALIPVLAIVQFQLGGGSLLFTPLLVLMAMLCIWSKKPQTAL</sequence>
<feature type="transmembrane region" description="Helical" evidence="1">
    <location>
        <begin position="12"/>
        <end position="31"/>
    </location>
</feature>
<gene>
    <name evidence="2" type="ORF">FHS49_001777</name>
</gene>
<name>A0A7W9EFJ3_9SPHN</name>
<accession>A0A7W9EFJ3</accession>
<feature type="transmembrane region" description="Helical" evidence="1">
    <location>
        <begin position="67"/>
        <end position="86"/>
    </location>
</feature>
<dbReference type="Proteomes" id="UP000549617">
    <property type="component" value="Unassembled WGS sequence"/>
</dbReference>
<evidence type="ECO:0000313" key="3">
    <source>
        <dbReference type="Proteomes" id="UP000549617"/>
    </source>
</evidence>
<reference evidence="2 3" key="1">
    <citation type="submission" date="2020-08" db="EMBL/GenBank/DDBJ databases">
        <title>Genomic Encyclopedia of Type Strains, Phase IV (KMG-IV): sequencing the most valuable type-strain genomes for metagenomic binning, comparative biology and taxonomic classification.</title>
        <authorList>
            <person name="Goeker M."/>
        </authorList>
    </citation>
    <scope>NUCLEOTIDE SEQUENCE [LARGE SCALE GENOMIC DNA]</scope>
    <source>
        <strain evidence="2 3">DSM 25079</strain>
    </source>
</reference>
<keyword evidence="1" id="KW-0472">Membrane</keyword>
<proteinExistence type="predicted"/>
<organism evidence="2 3">
    <name type="scientific">Sphingobium boeckii</name>
    <dbReference type="NCBI Taxonomy" id="1082345"/>
    <lineage>
        <taxon>Bacteria</taxon>
        <taxon>Pseudomonadati</taxon>
        <taxon>Pseudomonadota</taxon>
        <taxon>Alphaproteobacteria</taxon>
        <taxon>Sphingomonadales</taxon>
        <taxon>Sphingomonadaceae</taxon>
        <taxon>Sphingobium</taxon>
    </lineage>
</organism>
<evidence type="ECO:0000256" key="1">
    <source>
        <dbReference type="SAM" id="Phobius"/>
    </source>
</evidence>
<keyword evidence="3" id="KW-1185">Reference proteome</keyword>
<feature type="transmembrane region" description="Helical" evidence="1">
    <location>
        <begin position="364"/>
        <end position="395"/>
    </location>
</feature>
<feature type="transmembrane region" description="Helical" evidence="1">
    <location>
        <begin position="220"/>
        <end position="242"/>
    </location>
</feature>
<evidence type="ECO:0008006" key="4">
    <source>
        <dbReference type="Google" id="ProtNLM"/>
    </source>
</evidence>
<feature type="transmembrane region" description="Helical" evidence="1">
    <location>
        <begin position="248"/>
        <end position="270"/>
    </location>
</feature>
<feature type="transmembrane region" description="Helical" evidence="1">
    <location>
        <begin position="122"/>
        <end position="142"/>
    </location>
</feature>
<feature type="transmembrane region" description="Helical" evidence="1">
    <location>
        <begin position="92"/>
        <end position="110"/>
    </location>
</feature>
<dbReference type="AlphaFoldDB" id="A0A7W9EFJ3"/>